<sequence length="222" mass="23896">MVTVAATGHDTTTTYVATHNMQGMTAVAAEALDTLGRTSLSLRVAASATVPDMLVALSDMTTTAHSLESTRCAQTALLKRLRTASIAANSLAARLEHAGMHDETAAERMVAKWTLNKQMLESKRVDYESRLESAYNESPIAASTNCDLRVLDSSTRLAAQRTAAAAHRLASLQSLPADIPLAQLKLDSLHEQVRQRNAIRHAMMANALVATTSCHMPRDSTQ</sequence>
<protein>
    <submittedName>
        <fullName evidence="10">Uncharacterized protein</fullName>
    </submittedName>
</protein>
<organism evidence="10 11">
    <name type="scientific">Batrachochytrium salamandrivorans</name>
    <dbReference type="NCBI Taxonomy" id="1357716"/>
    <lineage>
        <taxon>Eukaryota</taxon>
        <taxon>Fungi</taxon>
        <taxon>Fungi incertae sedis</taxon>
        <taxon>Chytridiomycota</taxon>
        <taxon>Chytridiomycota incertae sedis</taxon>
        <taxon>Chytridiomycetes</taxon>
        <taxon>Rhizophydiales</taxon>
        <taxon>Rhizophydiales incertae sedis</taxon>
        <taxon>Batrachochytrium</taxon>
    </lineage>
</organism>
<comment type="similarity">
    <text evidence="2">Belongs to the HAUS1 family.</text>
</comment>
<comment type="caution">
    <text evidence="10">The sequence shown here is derived from an EMBL/GenBank/DDBJ whole genome shotgun (WGS) entry which is preliminary data.</text>
</comment>
<evidence type="ECO:0000256" key="1">
    <source>
        <dbReference type="ARBA" id="ARBA00004186"/>
    </source>
</evidence>
<evidence type="ECO:0000256" key="5">
    <source>
        <dbReference type="ARBA" id="ARBA00022701"/>
    </source>
</evidence>
<proteinExistence type="inferred from homology"/>
<keyword evidence="6" id="KW-0498">Mitosis</keyword>
<dbReference type="PANTHER" id="PTHR31570:SF1">
    <property type="entry name" value="HAUS AUGMIN-LIKE COMPLEX SUBUNIT 1"/>
    <property type="match status" value="1"/>
</dbReference>
<dbReference type="InterPro" id="IPR026243">
    <property type="entry name" value="HAUS1"/>
</dbReference>
<evidence type="ECO:0000256" key="7">
    <source>
        <dbReference type="ARBA" id="ARBA00023054"/>
    </source>
</evidence>
<evidence type="ECO:0000313" key="11">
    <source>
        <dbReference type="Proteomes" id="UP001648503"/>
    </source>
</evidence>
<evidence type="ECO:0000256" key="3">
    <source>
        <dbReference type="ARBA" id="ARBA00022490"/>
    </source>
</evidence>
<accession>A0ABQ8F192</accession>
<keyword evidence="4" id="KW-0132">Cell division</keyword>
<gene>
    <name evidence="10" type="ORF">BASA50_009540</name>
</gene>
<evidence type="ECO:0000256" key="8">
    <source>
        <dbReference type="ARBA" id="ARBA00023212"/>
    </source>
</evidence>
<keyword evidence="11" id="KW-1185">Reference proteome</keyword>
<keyword evidence="5" id="KW-0493">Microtubule</keyword>
<evidence type="ECO:0000256" key="2">
    <source>
        <dbReference type="ARBA" id="ARBA00005479"/>
    </source>
</evidence>
<evidence type="ECO:0000256" key="4">
    <source>
        <dbReference type="ARBA" id="ARBA00022618"/>
    </source>
</evidence>
<evidence type="ECO:0000313" key="10">
    <source>
        <dbReference type="EMBL" id="KAH6590280.1"/>
    </source>
</evidence>
<reference evidence="10 11" key="1">
    <citation type="submission" date="2021-02" db="EMBL/GenBank/DDBJ databases">
        <title>Variation within the Batrachochytrium salamandrivorans European outbreak.</title>
        <authorList>
            <person name="Kelly M."/>
            <person name="Pasmans F."/>
            <person name="Shea T.P."/>
            <person name="Munoz J.F."/>
            <person name="Carranza S."/>
            <person name="Cuomo C.A."/>
            <person name="Martel A."/>
        </authorList>
    </citation>
    <scope>NUCLEOTIDE SEQUENCE [LARGE SCALE GENOMIC DNA]</scope>
    <source>
        <strain evidence="10 11">AMFP18/2</strain>
    </source>
</reference>
<evidence type="ECO:0000256" key="9">
    <source>
        <dbReference type="ARBA" id="ARBA00023306"/>
    </source>
</evidence>
<keyword evidence="3" id="KW-0963">Cytoplasm</keyword>
<keyword evidence="8" id="KW-0206">Cytoskeleton</keyword>
<evidence type="ECO:0000256" key="6">
    <source>
        <dbReference type="ARBA" id="ARBA00022776"/>
    </source>
</evidence>
<keyword evidence="7" id="KW-0175">Coiled coil</keyword>
<dbReference type="EMBL" id="JAFCIX010000435">
    <property type="protein sequence ID" value="KAH6590280.1"/>
    <property type="molecule type" value="Genomic_DNA"/>
</dbReference>
<name>A0ABQ8F192_9FUNG</name>
<keyword evidence="9" id="KW-0131">Cell cycle</keyword>
<dbReference type="PANTHER" id="PTHR31570">
    <property type="entry name" value="HAUS AUGMIN-LIKE COMPLEX SUBUNIT 1"/>
    <property type="match status" value="1"/>
</dbReference>
<dbReference type="Proteomes" id="UP001648503">
    <property type="component" value="Unassembled WGS sequence"/>
</dbReference>
<comment type="subcellular location">
    <subcellularLocation>
        <location evidence="1">Cytoplasm</location>
        <location evidence="1">Cytoskeleton</location>
        <location evidence="1">Spindle</location>
    </subcellularLocation>
</comment>